<comment type="similarity">
    <text evidence="5">Belongs to the class I-like SAM-binding methyltransferase superfamily. RNA methyltransferase RlmE family.</text>
</comment>
<protein>
    <recommendedName>
        <fullName evidence="5">Ribosomal RNA large subunit methyltransferase E</fullName>
        <ecNumber evidence="5">2.1.1.166</ecNumber>
    </recommendedName>
    <alternativeName>
        <fullName evidence="5">23S rRNA Um2552 methyltransferase</fullName>
    </alternativeName>
    <alternativeName>
        <fullName evidence="5">rRNA (uridine-2'-O-)-methyltransferase</fullName>
    </alternativeName>
</protein>
<dbReference type="GO" id="GO:0005737">
    <property type="term" value="C:cytoplasm"/>
    <property type="evidence" value="ECO:0007669"/>
    <property type="project" value="UniProtKB-SubCell"/>
</dbReference>
<feature type="binding site" evidence="5">
    <location>
        <position position="109"/>
    </location>
    <ligand>
        <name>S-adenosyl-L-methionine</name>
        <dbReference type="ChEBI" id="CHEBI:59789"/>
    </ligand>
</feature>
<evidence type="ECO:0000256" key="1">
    <source>
        <dbReference type="ARBA" id="ARBA00022552"/>
    </source>
</evidence>
<sequence>MGSQWTKDSVYRKAMKAGYRARAAYKLLEIQQKSGFIRPDDNVVDLGAAPGSWLQVIRDLTGGKVIGVDLNPIVPMEGVTTITGDFTDPLIQERIREEAGGIVNVVVSDAAPKLSGQKSYDQARAVGLGEDALAFACTILKPGGNLVIKSFQGELFADLLAEVRKHFYSVRGYRAKASRKGSAEVYIIAKNFKGTCNGTEGPL</sequence>
<reference evidence="9" key="2">
    <citation type="submission" date="2020-05" db="EMBL/GenBank/DDBJ databases">
        <title>The first insight into the ecology of ammonia-tolerant syntrophic propionate oxidizing bacteria.</title>
        <authorList>
            <person name="Singh A."/>
            <person name="Schnurer A."/>
            <person name="Westerholm M."/>
        </authorList>
    </citation>
    <scope>NUCLEOTIDE SEQUENCE</scope>
    <source>
        <strain evidence="9">MAG54</strain>
    </source>
</reference>
<dbReference type="EC" id="2.1.1.166" evidence="5"/>
<dbReference type="AlphaFoldDB" id="A0A0X3BM86"/>
<dbReference type="PANTHER" id="PTHR10920:SF13">
    <property type="entry name" value="PRE-RRNA 2'-O-RIBOSE RNA METHYLTRANSFERASE FTSJ3"/>
    <property type="match status" value="1"/>
</dbReference>
<dbReference type="RefSeq" id="WP_062263238.1">
    <property type="nucleotide sequence ID" value="NZ_DAIMMY010000050.1"/>
</dbReference>
<evidence type="ECO:0000259" key="7">
    <source>
        <dbReference type="Pfam" id="PF01728"/>
    </source>
</evidence>
<dbReference type="PIRSF" id="PIRSF005461">
    <property type="entry name" value="23S_rRNA_mtase"/>
    <property type="match status" value="1"/>
</dbReference>
<keyword evidence="5" id="KW-0963">Cytoplasm</keyword>
<feature type="binding site" evidence="5">
    <location>
        <position position="53"/>
    </location>
    <ligand>
        <name>S-adenosyl-L-methionine</name>
        <dbReference type="ChEBI" id="CHEBI:59789"/>
    </ligand>
</feature>
<evidence type="ECO:0000256" key="4">
    <source>
        <dbReference type="ARBA" id="ARBA00022691"/>
    </source>
</evidence>
<comment type="function">
    <text evidence="5">Specifically methylates the uridine in position 2552 of 23S rRNA at the 2'-O position of the ribose in the fully assembled 50S ribosomal subunit.</text>
</comment>
<evidence type="ECO:0000256" key="2">
    <source>
        <dbReference type="ARBA" id="ARBA00022603"/>
    </source>
</evidence>
<keyword evidence="2 5" id="KW-0489">Methyltransferase</keyword>
<dbReference type="InterPro" id="IPR015507">
    <property type="entry name" value="rRNA-MeTfrase_E"/>
</dbReference>
<dbReference type="InterPro" id="IPR050082">
    <property type="entry name" value="RNA_methyltr_RlmE"/>
</dbReference>
<comment type="subcellular location">
    <subcellularLocation>
        <location evidence="5">Cytoplasm</location>
    </subcellularLocation>
</comment>
<feature type="domain" description="Ribosomal RNA methyltransferase FtsJ" evidence="7">
    <location>
        <begin position="19"/>
        <end position="192"/>
    </location>
</feature>
<feature type="binding site" evidence="5">
    <location>
        <position position="51"/>
    </location>
    <ligand>
        <name>S-adenosyl-L-methionine</name>
        <dbReference type="ChEBI" id="CHEBI:59789"/>
    </ligand>
</feature>
<dbReference type="OrthoDB" id="26307at2157"/>
<dbReference type="InterPro" id="IPR002877">
    <property type="entry name" value="RNA_MeTrfase_FtsJ_dom"/>
</dbReference>
<accession>A0A0X3BM86</accession>
<keyword evidence="4 5" id="KW-0949">S-adenosyl-L-methionine</keyword>
<feature type="binding site" evidence="5">
    <location>
        <position position="85"/>
    </location>
    <ligand>
        <name>S-adenosyl-L-methionine</name>
        <dbReference type="ChEBI" id="CHEBI:59789"/>
    </ligand>
</feature>
<feature type="active site" description="Proton acceptor" evidence="5 6">
    <location>
        <position position="149"/>
    </location>
</feature>
<organism evidence="8 10">
    <name type="scientific">Methanoculleus bourgensis</name>
    <dbReference type="NCBI Taxonomy" id="83986"/>
    <lineage>
        <taxon>Archaea</taxon>
        <taxon>Methanobacteriati</taxon>
        <taxon>Methanobacteriota</taxon>
        <taxon>Stenosarchaea group</taxon>
        <taxon>Methanomicrobia</taxon>
        <taxon>Methanomicrobiales</taxon>
        <taxon>Methanomicrobiaceae</taxon>
        <taxon>Methanoculleus</taxon>
    </lineage>
</organism>
<evidence type="ECO:0000256" key="6">
    <source>
        <dbReference type="PIRSR" id="PIRSR005461-1"/>
    </source>
</evidence>
<dbReference type="PANTHER" id="PTHR10920">
    <property type="entry name" value="RIBOSOMAL RNA METHYLTRANSFERASE"/>
    <property type="match status" value="1"/>
</dbReference>
<dbReference type="Gene3D" id="3.40.50.150">
    <property type="entry name" value="Vaccinia Virus protein VP39"/>
    <property type="match status" value="1"/>
</dbReference>
<feature type="binding site" evidence="5">
    <location>
        <position position="69"/>
    </location>
    <ligand>
        <name>S-adenosyl-L-methionine</name>
        <dbReference type="ChEBI" id="CHEBI:59789"/>
    </ligand>
</feature>
<dbReference type="HAMAP" id="MF_01547">
    <property type="entry name" value="RNA_methyltr_E"/>
    <property type="match status" value="1"/>
</dbReference>
<comment type="catalytic activity">
    <reaction evidence="5">
        <text>uridine(2552) in 23S rRNA + S-adenosyl-L-methionine = 2'-O-methyluridine(2552) in 23S rRNA + S-adenosyl-L-homocysteine + H(+)</text>
        <dbReference type="Rhea" id="RHEA:42720"/>
        <dbReference type="Rhea" id="RHEA-COMP:10202"/>
        <dbReference type="Rhea" id="RHEA-COMP:10203"/>
        <dbReference type="ChEBI" id="CHEBI:15378"/>
        <dbReference type="ChEBI" id="CHEBI:57856"/>
        <dbReference type="ChEBI" id="CHEBI:59789"/>
        <dbReference type="ChEBI" id="CHEBI:65315"/>
        <dbReference type="ChEBI" id="CHEBI:74478"/>
        <dbReference type="EC" id="2.1.1.166"/>
    </reaction>
</comment>
<keyword evidence="1 5" id="KW-0698">rRNA processing</keyword>
<dbReference type="Pfam" id="PF01728">
    <property type="entry name" value="FtsJ"/>
    <property type="match status" value="1"/>
</dbReference>
<dbReference type="GeneID" id="27137336"/>
<evidence type="ECO:0000313" key="10">
    <source>
        <dbReference type="Proteomes" id="UP000069850"/>
    </source>
</evidence>
<dbReference type="EMBL" id="LT158599">
    <property type="protein sequence ID" value="CVK32684.1"/>
    <property type="molecule type" value="Genomic_DNA"/>
</dbReference>
<keyword evidence="3 5" id="KW-0808">Transferase</keyword>
<dbReference type="KEGG" id="mema:MMAB1_1471"/>
<dbReference type="SUPFAM" id="SSF53335">
    <property type="entry name" value="S-adenosyl-L-methionine-dependent methyltransferases"/>
    <property type="match status" value="1"/>
</dbReference>
<dbReference type="GO" id="GO:0008650">
    <property type="term" value="F:rRNA (uridine-2'-O-)-methyltransferase activity"/>
    <property type="evidence" value="ECO:0007669"/>
    <property type="project" value="UniProtKB-UniRule"/>
</dbReference>
<dbReference type="EMBL" id="JABMJE010000054">
    <property type="protein sequence ID" value="NQS78082.1"/>
    <property type="molecule type" value="Genomic_DNA"/>
</dbReference>
<dbReference type="InterPro" id="IPR029063">
    <property type="entry name" value="SAM-dependent_MTases_sf"/>
</dbReference>
<dbReference type="Proteomes" id="UP000737555">
    <property type="component" value="Unassembled WGS sequence"/>
</dbReference>
<evidence type="ECO:0000313" key="8">
    <source>
        <dbReference type="EMBL" id="CVK32684.1"/>
    </source>
</evidence>
<evidence type="ECO:0000256" key="5">
    <source>
        <dbReference type="HAMAP-Rule" id="MF_01547"/>
    </source>
</evidence>
<evidence type="ECO:0000256" key="3">
    <source>
        <dbReference type="ARBA" id="ARBA00022679"/>
    </source>
</evidence>
<name>A0A0X3BM86_9EURY</name>
<evidence type="ECO:0000313" key="9">
    <source>
        <dbReference type="EMBL" id="NQS78082.1"/>
    </source>
</evidence>
<reference evidence="8 10" key="1">
    <citation type="submission" date="2016-01" db="EMBL/GenBank/DDBJ databases">
        <authorList>
            <person name="Manzoor S."/>
        </authorList>
    </citation>
    <scope>NUCLEOTIDE SEQUENCE [LARGE SCALE GENOMIC DNA]</scope>
    <source>
        <strain evidence="8">Methanoculleus sp MAB1</strain>
    </source>
</reference>
<dbReference type="Proteomes" id="UP000069850">
    <property type="component" value="Chromosome 1"/>
</dbReference>
<proteinExistence type="inferred from homology"/>
<gene>
    <name evidence="5 8" type="primary">rlmE</name>
    <name evidence="9" type="ORF">HQQ74_05155</name>
    <name evidence="8" type="ORF">MMAB1_1471</name>
</gene>